<dbReference type="InterPro" id="IPR012675">
    <property type="entry name" value="Beta-grasp_dom_sf"/>
</dbReference>
<dbReference type="InterPro" id="IPR016155">
    <property type="entry name" value="Mopterin_synth/thiamin_S_b"/>
</dbReference>
<dbReference type="STRING" id="1424334.W822_21090"/>
<dbReference type="eggNOG" id="COG2104">
    <property type="taxonomic scope" value="Bacteria"/>
</dbReference>
<dbReference type="Proteomes" id="UP000018733">
    <property type="component" value="Unassembled WGS sequence"/>
</dbReference>
<proteinExistence type="predicted"/>
<dbReference type="PATRIC" id="fig|1424334.3.peg.4231"/>
<sequence>MSAIHISVNGTEHTVASDCTLAQLVTRLQSEAGQPDDPTTLATALNEVFIPRAKRDTTILSEGDQVFTFSPITGG</sequence>
<comment type="caution">
    <text evidence="1">The sequence shown here is derived from an EMBL/GenBank/DDBJ whole genome shotgun (WGS) entry which is preliminary data.</text>
</comment>
<dbReference type="HOGENOM" id="CLU_174611_2_0_4"/>
<dbReference type="Pfam" id="PF02597">
    <property type="entry name" value="ThiS"/>
    <property type="match status" value="1"/>
</dbReference>
<evidence type="ECO:0000313" key="1">
    <source>
        <dbReference type="EMBL" id="ETF00858.1"/>
    </source>
</evidence>
<gene>
    <name evidence="1" type="ORF">W822_21090</name>
</gene>
<dbReference type="CDD" id="cd00565">
    <property type="entry name" value="Ubl_ThiS"/>
    <property type="match status" value="1"/>
</dbReference>
<dbReference type="InterPro" id="IPR003749">
    <property type="entry name" value="ThiS/MoaD-like"/>
</dbReference>
<reference evidence="1 2" key="1">
    <citation type="journal article" date="2014" name="Genome Announc.">
        <title>Draft Genome Sequence of Advenella kashmirensis Strain W13003, a Polycyclic Aromatic Hydrocarbon-Degrading Bacterium.</title>
        <authorList>
            <person name="Wang X."/>
            <person name="Jin D."/>
            <person name="Zhou L."/>
            <person name="Wu L."/>
            <person name="An W."/>
            <person name="Zhao L."/>
        </authorList>
    </citation>
    <scope>NUCLEOTIDE SEQUENCE [LARGE SCALE GENOMIC DNA]</scope>
    <source>
        <strain evidence="1 2">W13003</strain>
    </source>
</reference>
<dbReference type="NCBIfam" id="TIGR01683">
    <property type="entry name" value="thiS"/>
    <property type="match status" value="1"/>
</dbReference>
<dbReference type="Gene3D" id="3.10.20.30">
    <property type="match status" value="1"/>
</dbReference>
<dbReference type="SUPFAM" id="SSF54285">
    <property type="entry name" value="MoaD/ThiS"/>
    <property type="match status" value="1"/>
</dbReference>
<dbReference type="OrthoDB" id="8688000at2"/>
<dbReference type="EMBL" id="AYXT01000013">
    <property type="protein sequence ID" value="ETF00858.1"/>
    <property type="molecule type" value="Genomic_DNA"/>
</dbReference>
<accession>V8QNE7</accession>
<organism evidence="1 2">
    <name type="scientific">Advenella kashmirensis W13003</name>
    <dbReference type="NCBI Taxonomy" id="1424334"/>
    <lineage>
        <taxon>Bacteria</taxon>
        <taxon>Pseudomonadati</taxon>
        <taxon>Pseudomonadota</taxon>
        <taxon>Betaproteobacteria</taxon>
        <taxon>Burkholderiales</taxon>
        <taxon>Alcaligenaceae</taxon>
    </lineage>
</organism>
<evidence type="ECO:0000313" key="2">
    <source>
        <dbReference type="Proteomes" id="UP000018733"/>
    </source>
</evidence>
<keyword evidence="2" id="KW-1185">Reference proteome</keyword>
<name>V8QNE7_9BURK</name>
<protein>
    <submittedName>
        <fullName evidence="1">Thiamine biosynthesis protein ThiS</fullName>
    </submittedName>
</protein>
<dbReference type="RefSeq" id="WP_024007139.1">
    <property type="nucleotide sequence ID" value="NZ_KI650982.1"/>
</dbReference>
<dbReference type="InterPro" id="IPR010035">
    <property type="entry name" value="Thi_S"/>
</dbReference>
<dbReference type="AlphaFoldDB" id="V8QNE7"/>